<proteinExistence type="predicted"/>
<name>A0A9Q3GSR8_9BASI</name>
<protein>
    <submittedName>
        <fullName evidence="1">Uncharacterized protein</fullName>
    </submittedName>
</protein>
<gene>
    <name evidence="1" type="ORF">O181_017429</name>
</gene>
<dbReference type="Proteomes" id="UP000765509">
    <property type="component" value="Unassembled WGS sequence"/>
</dbReference>
<evidence type="ECO:0000313" key="1">
    <source>
        <dbReference type="EMBL" id="MBW0477714.1"/>
    </source>
</evidence>
<reference evidence="1" key="1">
    <citation type="submission" date="2021-03" db="EMBL/GenBank/DDBJ databases">
        <title>Draft genome sequence of rust myrtle Austropuccinia psidii MF-1, a brazilian biotype.</title>
        <authorList>
            <person name="Quecine M.C."/>
            <person name="Pachon D.M.R."/>
            <person name="Bonatelli M.L."/>
            <person name="Correr F.H."/>
            <person name="Franceschini L.M."/>
            <person name="Leite T.F."/>
            <person name="Margarido G.R.A."/>
            <person name="Almeida C.A."/>
            <person name="Ferrarezi J.A."/>
            <person name="Labate C.A."/>
        </authorList>
    </citation>
    <scope>NUCLEOTIDE SEQUENCE</scope>
    <source>
        <strain evidence="1">MF-1</strain>
    </source>
</reference>
<keyword evidence="2" id="KW-1185">Reference proteome</keyword>
<dbReference type="EMBL" id="AVOT02004900">
    <property type="protein sequence ID" value="MBW0477714.1"/>
    <property type="molecule type" value="Genomic_DNA"/>
</dbReference>
<accession>A0A9Q3GSR8</accession>
<sequence>MYCGMPPYSCPGSQASHSNPYACSGYRNLTLKALCCKSLHRGSLPTMPTIPYSCPGSRHFTPKSLRLCRFLTIQKLAYSRAGFQQLTCKSLRLYRFPMLHMQNPDACTGSGQFTPFLTPGNPPKNSKNALHN</sequence>
<dbReference type="AlphaFoldDB" id="A0A9Q3GSR8"/>
<organism evidence="1 2">
    <name type="scientific">Austropuccinia psidii MF-1</name>
    <dbReference type="NCBI Taxonomy" id="1389203"/>
    <lineage>
        <taxon>Eukaryota</taxon>
        <taxon>Fungi</taxon>
        <taxon>Dikarya</taxon>
        <taxon>Basidiomycota</taxon>
        <taxon>Pucciniomycotina</taxon>
        <taxon>Pucciniomycetes</taxon>
        <taxon>Pucciniales</taxon>
        <taxon>Sphaerophragmiaceae</taxon>
        <taxon>Austropuccinia</taxon>
    </lineage>
</organism>
<comment type="caution">
    <text evidence="1">The sequence shown here is derived from an EMBL/GenBank/DDBJ whole genome shotgun (WGS) entry which is preliminary data.</text>
</comment>
<evidence type="ECO:0000313" key="2">
    <source>
        <dbReference type="Proteomes" id="UP000765509"/>
    </source>
</evidence>